<evidence type="ECO:0000313" key="2">
    <source>
        <dbReference type="Proteomes" id="UP000319296"/>
    </source>
</evidence>
<dbReference type="PANTHER" id="PTHR37029">
    <property type="entry name" value="SSR1768 PROTEIN"/>
    <property type="match status" value="1"/>
</dbReference>
<sequence>MKVIYDDESDTLTLIFKDDDIFESDEIKDGVIIDYDKQGKIISMELLDASLQIADPKCISYELKETKQAV</sequence>
<gene>
    <name evidence="1" type="ORF">EVG15_11020</name>
</gene>
<organism evidence="1 2">
    <name type="scientific">Candidatus Acididesulfobacter diazotrophicus</name>
    <dbReference type="NCBI Taxonomy" id="2597226"/>
    <lineage>
        <taxon>Bacteria</taxon>
        <taxon>Deltaproteobacteria</taxon>
        <taxon>Candidatus Acidulodesulfobacterales</taxon>
        <taxon>Candidatus Acididesulfobacter</taxon>
    </lineage>
</organism>
<evidence type="ECO:0000313" key="1">
    <source>
        <dbReference type="EMBL" id="RZD17464.1"/>
    </source>
</evidence>
<dbReference type="Proteomes" id="UP000319296">
    <property type="component" value="Unassembled WGS sequence"/>
</dbReference>
<dbReference type="EMBL" id="SGBB01000047">
    <property type="protein sequence ID" value="RZD17464.1"/>
    <property type="molecule type" value="Genomic_DNA"/>
</dbReference>
<reference evidence="1 2" key="1">
    <citation type="journal article" date="2019" name="ISME J.">
        <title>Insights into ecological role of a new deltaproteobacterial order Candidatus Acidulodesulfobacterales by metagenomics and metatranscriptomics.</title>
        <authorList>
            <person name="Tan S."/>
            <person name="Liu J."/>
            <person name="Fang Y."/>
            <person name="Hedlund B.P."/>
            <person name="Lian Z.H."/>
            <person name="Huang L.Y."/>
            <person name="Li J.T."/>
            <person name="Huang L.N."/>
            <person name="Li W.J."/>
            <person name="Jiang H.C."/>
            <person name="Dong H.L."/>
            <person name="Shu W.S."/>
        </authorList>
    </citation>
    <scope>NUCLEOTIDE SEQUENCE [LARGE SCALE GENOMIC DNA]</scope>
    <source>
        <strain evidence="1">AP1</strain>
    </source>
</reference>
<dbReference type="PANTHER" id="PTHR37029:SF1">
    <property type="entry name" value="SSR1768 PROTEIN"/>
    <property type="match status" value="1"/>
</dbReference>
<proteinExistence type="predicted"/>
<comment type="caution">
    <text evidence="1">The sequence shown here is derived from an EMBL/GenBank/DDBJ whole genome shotgun (WGS) entry which is preliminary data.</text>
</comment>
<protein>
    <submittedName>
        <fullName evidence="1">DUF2283 domain-containing protein</fullName>
    </submittedName>
</protein>
<dbReference type="Pfam" id="PF10049">
    <property type="entry name" value="DUF2283"/>
    <property type="match status" value="1"/>
</dbReference>
<name>A0A519BJL4_9DELT</name>
<dbReference type="AlphaFoldDB" id="A0A519BJL4"/>
<dbReference type="InterPro" id="IPR019270">
    <property type="entry name" value="DUF2283"/>
</dbReference>
<accession>A0A519BJL4</accession>